<dbReference type="SUPFAM" id="SSF47384">
    <property type="entry name" value="Homodimeric domain of signal transducing histidine kinase"/>
    <property type="match status" value="1"/>
</dbReference>
<dbReference type="InterPro" id="IPR036890">
    <property type="entry name" value="HATPase_C_sf"/>
</dbReference>
<name>B4CVM2_9BACT</name>
<feature type="domain" description="Response regulatory" evidence="12">
    <location>
        <begin position="36"/>
        <end position="153"/>
    </location>
</feature>
<feature type="domain" description="Response regulatory" evidence="12">
    <location>
        <begin position="797"/>
        <end position="913"/>
    </location>
</feature>
<dbReference type="Pfam" id="PF00512">
    <property type="entry name" value="HisKA"/>
    <property type="match status" value="1"/>
</dbReference>
<dbReference type="InterPro" id="IPR013655">
    <property type="entry name" value="PAS_fold_3"/>
</dbReference>
<evidence type="ECO:0000259" key="13">
    <source>
        <dbReference type="PROSITE" id="PS50112"/>
    </source>
</evidence>
<feature type="domain" description="Histidine kinase" evidence="11">
    <location>
        <begin position="554"/>
        <end position="776"/>
    </location>
</feature>
<comment type="catalytic activity">
    <reaction evidence="1">
        <text>ATP + protein L-histidine = ADP + protein N-phospho-L-histidine.</text>
        <dbReference type="EC" id="2.7.13.3"/>
    </reaction>
</comment>
<feature type="domain" description="PAS" evidence="13">
    <location>
        <begin position="425"/>
        <end position="475"/>
    </location>
</feature>
<keyword evidence="5" id="KW-0547">Nucleotide-binding</keyword>
<evidence type="ECO:0000259" key="14">
    <source>
        <dbReference type="PROSITE" id="PS50113"/>
    </source>
</evidence>
<dbReference type="GO" id="GO:0000155">
    <property type="term" value="F:phosphorelay sensor kinase activity"/>
    <property type="evidence" value="ECO:0007669"/>
    <property type="project" value="InterPro"/>
</dbReference>
<dbReference type="InterPro" id="IPR013656">
    <property type="entry name" value="PAS_4"/>
</dbReference>
<dbReference type="STRING" id="497964.CfE428DRAFT_0709"/>
<evidence type="ECO:0000259" key="12">
    <source>
        <dbReference type="PROSITE" id="PS50110"/>
    </source>
</evidence>
<sequence>MQFPSVEDPAVPTNRNPAKIALALGLRILPESSRGCVLFVDDDTMLREVGLSVLQEAGFEAFGVASGEECLAALHLRLPDLILLDINLPDIDGRDLCRQLKEDSRLAGIPIVHLTGGRISSEEQAAGLEAGADGYIVRPLSNHELVARVDAILRVKRTEAELRRVTAELRASTRRLEQSEQRYRSLFEHNPDAVYSLDREGRFLSFNAAGEALTGYPTDELLLLPYHRVLAPEDHARAARDFARVLNGETTCSELSLARGDDKRCRAKITSLPIIVDGKIVGAFCIAQDVTQKRESEERFQQLAENVDDAFWILDVATQRMLYTNPAFQRLQGRDDEPLNPDPHTYLESIHPQDRARVIRTFQQMPYAVNAEYRIVQPDGTVRWNWARTFPIRDGRGEVYRIAGIARDITERKEAEDLIGEQAALLDNAQEAIYVQGLDGVIKFWNRSAERTYGRHAAEVIGSRLLPHAAHDSDRHNTARRQVLEQGKWIGELVEQIGIGREITVEGHWTLVRDAEGEPKSILCINTDITERRKLEAQFLRAQRMESIGTLAGGIAHDLNNVLSPIVMSVDLLKMKTDDPACLEVLETVETSARRGADMVQQVLSFARGVEGQRIIVQPKHLLKEVQKIVADAFPKNIELKLSQKPDLWNVLGDPTQLHQVLLNLCVNARDAMPEGGRITIAAENMTVDEPYASMHHDAKAGPHVIIQVQDNGTGMPSALIEKIFDPFFTTKELGKGTGLGLSTSLAIVKSHGGFILVSSEVGRGSTFKIHLPAYQEESEDPVGVNQPDLPRGNGELIMVVDDESSIRTVTQQTLEAFGYRVVLASDGVDAVAVYAQRQTEIAAVITDMMMPIMDGPATIQVLVKINPLVKIIAASGLSGQAQVAKGGCLGVREFLPKPYTTEAMLHTLATVLATP</sequence>
<evidence type="ECO:0000256" key="4">
    <source>
        <dbReference type="ARBA" id="ARBA00022679"/>
    </source>
</evidence>
<feature type="domain" description="PAS" evidence="13">
    <location>
        <begin position="296"/>
        <end position="372"/>
    </location>
</feature>
<dbReference type="InterPro" id="IPR005467">
    <property type="entry name" value="His_kinase_dom"/>
</dbReference>
<dbReference type="Gene3D" id="3.40.50.2300">
    <property type="match status" value="2"/>
</dbReference>
<dbReference type="InterPro" id="IPR011006">
    <property type="entry name" value="CheY-like_superfamily"/>
</dbReference>
<dbReference type="EMBL" id="ABVL01000002">
    <property type="protein sequence ID" value="EDY21464.1"/>
    <property type="molecule type" value="Genomic_DNA"/>
</dbReference>
<dbReference type="InterPro" id="IPR000700">
    <property type="entry name" value="PAS-assoc_C"/>
</dbReference>
<evidence type="ECO:0000256" key="10">
    <source>
        <dbReference type="SAM" id="Coils"/>
    </source>
</evidence>
<dbReference type="SMART" id="SM00086">
    <property type="entry name" value="PAC"/>
    <property type="match status" value="3"/>
</dbReference>
<dbReference type="SUPFAM" id="SSF55785">
    <property type="entry name" value="PYP-like sensor domain (PAS domain)"/>
    <property type="match status" value="3"/>
</dbReference>
<evidence type="ECO:0000256" key="9">
    <source>
        <dbReference type="PROSITE-ProRule" id="PRU00169"/>
    </source>
</evidence>
<organism evidence="15 16">
    <name type="scientific">Chthoniobacter flavus Ellin428</name>
    <dbReference type="NCBI Taxonomy" id="497964"/>
    <lineage>
        <taxon>Bacteria</taxon>
        <taxon>Pseudomonadati</taxon>
        <taxon>Verrucomicrobiota</taxon>
        <taxon>Spartobacteria</taxon>
        <taxon>Chthoniobacterales</taxon>
        <taxon>Chthoniobacteraceae</taxon>
        <taxon>Chthoniobacter</taxon>
    </lineage>
</organism>
<dbReference type="InterPro" id="IPR001789">
    <property type="entry name" value="Sig_transdc_resp-reg_receiver"/>
</dbReference>
<dbReference type="InterPro" id="IPR001610">
    <property type="entry name" value="PAC"/>
</dbReference>
<dbReference type="PROSITE" id="PS50109">
    <property type="entry name" value="HIS_KIN"/>
    <property type="match status" value="1"/>
</dbReference>
<comment type="caution">
    <text evidence="15">The sequence shown here is derived from an EMBL/GenBank/DDBJ whole genome shotgun (WGS) entry which is preliminary data.</text>
</comment>
<dbReference type="Pfam" id="PF08447">
    <property type="entry name" value="PAS_3"/>
    <property type="match status" value="1"/>
</dbReference>
<dbReference type="Pfam" id="PF02518">
    <property type="entry name" value="HATPase_c"/>
    <property type="match status" value="1"/>
</dbReference>
<dbReference type="InParanoid" id="B4CVM2"/>
<gene>
    <name evidence="15" type="ORF">CfE428DRAFT_0709</name>
</gene>
<evidence type="ECO:0000313" key="15">
    <source>
        <dbReference type="EMBL" id="EDY21464.1"/>
    </source>
</evidence>
<dbReference type="GO" id="GO:0005524">
    <property type="term" value="F:ATP binding"/>
    <property type="evidence" value="ECO:0007669"/>
    <property type="project" value="UniProtKB-KW"/>
</dbReference>
<accession>B4CVM2</accession>
<evidence type="ECO:0000256" key="1">
    <source>
        <dbReference type="ARBA" id="ARBA00000085"/>
    </source>
</evidence>
<evidence type="ECO:0000259" key="11">
    <source>
        <dbReference type="PROSITE" id="PS50109"/>
    </source>
</evidence>
<dbReference type="InterPro" id="IPR004358">
    <property type="entry name" value="Sig_transdc_His_kin-like_C"/>
</dbReference>
<dbReference type="SMART" id="SM00448">
    <property type="entry name" value="REC"/>
    <property type="match status" value="2"/>
</dbReference>
<dbReference type="InterPro" id="IPR003594">
    <property type="entry name" value="HATPase_dom"/>
</dbReference>
<dbReference type="Pfam" id="PF00072">
    <property type="entry name" value="Response_reg"/>
    <property type="match status" value="2"/>
</dbReference>
<keyword evidence="4" id="KW-0808">Transferase</keyword>
<dbReference type="AlphaFoldDB" id="B4CVM2"/>
<dbReference type="InterPro" id="IPR035965">
    <property type="entry name" value="PAS-like_dom_sf"/>
</dbReference>
<keyword evidence="3 9" id="KW-0597">Phosphoprotein</keyword>
<dbReference type="PRINTS" id="PR00344">
    <property type="entry name" value="BCTRLSENSOR"/>
</dbReference>
<dbReference type="CDD" id="cd00130">
    <property type="entry name" value="PAS"/>
    <property type="match status" value="3"/>
</dbReference>
<dbReference type="Pfam" id="PF08448">
    <property type="entry name" value="PAS_4"/>
    <property type="match status" value="2"/>
</dbReference>
<dbReference type="Gene3D" id="3.30.565.10">
    <property type="entry name" value="Histidine kinase-like ATPase, C-terminal domain"/>
    <property type="match status" value="1"/>
</dbReference>
<dbReference type="PROSITE" id="PS50112">
    <property type="entry name" value="PAS"/>
    <property type="match status" value="3"/>
</dbReference>
<evidence type="ECO:0000256" key="2">
    <source>
        <dbReference type="ARBA" id="ARBA00012438"/>
    </source>
</evidence>
<feature type="coiled-coil region" evidence="10">
    <location>
        <begin position="155"/>
        <end position="182"/>
    </location>
</feature>
<protein>
    <recommendedName>
        <fullName evidence="2">histidine kinase</fullName>
        <ecNumber evidence="2">2.7.13.3</ecNumber>
    </recommendedName>
</protein>
<dbReference type="SUPFAM" id="SSF52172">
    <property type="entry name" value="CheY-like"/>
    <property type="match status" value="2"/>
</dbReference>
<dbReference type="eggNOG" id="COG3852">
    <property type="taxonomic scope" value="Bacteria"/>
</dbReference>
<feature type="domain" description="PAS" evidence="13">
    <location>
        <begin position="179"/>
        <end position="249"/>
    </location>
</feature>
<evidence type="ECO:0000256" key="8">
    <source>
        <dbReference type="ARBA" id="ARBA00023012"/>
    </source>
</evidence>
<evidence type="ECO:0000256" key="5">
    <source>
        <dbReference type="ARBA" id="ARBA00022741"/>
    </source>
</evidence>
<dbReference type="CDD" id="cd00082">
    <property type="entry name" value="HisKA"/>
    <property type="match status" value="1"/>
</dbReference>
<dbReference type="SMART" id="SM00387">
    <property type="entry name" value="HATPase_c"/>
    <property type="match status" value="1"/>
</dbReference>
<keyword evidence="16" id="KW-1185">Reference proteome</keyword>
<keyword evidence="6 15" id="KW-0418">Kinase</keyword>
<evidence type="ECO:0000256" key="7">
    <source>
        <dbReference type="ARBA" id="ARBA00022840"/>
    </source>
</evidence>
<feature type="modified residue" description="4-aspartylphosphate" evidence="9">
    <location>
        <position position="848"/>
    </location>
</feature>
<feature type="modified residue" description="4-aspartylphosphate" evidence="9">
    <location>
        <position position="85"/>
    </location>
</feature>
<dbReference type="PANTHER" id="PTHR43065:SF46">
    <property type="entry name" value="C4-DICARBOXYLATE TRANSPORT SENSOR PROTEIN DCTB"/>
    <property type="match status" value="1"/>
</dbReference>
<evidence type="ECO:0000256" key="6">
    <source>
        <dbReference type="ARBA" id="ARBA00022777"/>
    </source>
</evidence>
<keyword evidence="8" id="KW-0902">Two-component regulatory system</keyword>
<keyword evidence="10" id="KW-0175">Coiled coil</keyword>
<reference evidence="15 16" key="1">
    <citation type="journal article" date="2011" name="J. Bacteriol.">
        <title>Genome sequence of Chthoniobacter flavus Ellin428, an aerobic heterotrophic soil bacterium.</title>
        <authorList>
            <person name="Kant R."/>
            <person name="van Passel M.W."/>
            <person name="Palva A."/>
            <person name="Lucas S."/>
            <person name="Lapidus A."/>
            <person name="Glavina Del Rio T."/>
            <person name="Dalin E."/>
            <person name="Tice H."/>
            <person name="Bruce D."/>
            <person name="Goodwin L."/>
            <person name="Pitluck S."/>
            <person name="Larimer F.W."/>
            <person name="Land M.L."/>
            <person name="Hauser L."/>
            <person name="Sangwan P."/>
            <person name="de Vos W.M."/>
            <person name="Janssen P.H."/>
            <person name="Smidt H."/>
        </authorList>
    </citation>
    <scope>NUCLEOTIDE SEQUENCE [LARGE SCALE GENOMIC DNA]</scope>
    <source>
        <strain evidence="15 16">Ellin428</strain>
    </source>
</reference>
<proteinExistence type="predicted"/>
<dbReference type="SMART" id="SM00091">
    <property type="entry name" value="PAS"/>
    <property type="match status" value="3"/>
</dbReference>
<dbReference type="eggNOG" id="COG4191">
    <property type="taxonomic scope" value="Bacteria"/>
</dbReference>
<dbReference type="CDD" id="cd00156">
    <property type="entry name" value="REC"/>
    <property type="match status" value="1"/>
</dbReference>
<evidence type="ECO:0000313" key="16">
    <source>
        <dbReference type="Proteomes" id="UP000005824"/>
    </source>
</evidence>
<dbReference type="NCBIfam" id="TIGR00229">
    <property type="entry name" value="sensory_box"/>
    <property type="match status" value="3"/>
</dbReference>
<dbReference type="Proteomes" id="UP000005824">
    <property type="component" value="Unassembled WGS sequence"/>
</dbReference>
<dbReference type="Gene3D" id="1.10.287.130">
    <property type="match status" value="1"/>
</dbReference>
<dbReference type="EC" id="2.7.13.3" evidence="2"/>
<evidence type="ECO:0000256" key="3">
    <source>
        <dbReference type="ARBA" id="ARBA00022553"/>
    </source>
</evidence>
<dbReference type="PANTHER" id="PTHR43065">
    <property type="entry name" value="SENSOR HISTIDINE KINASE"/>
    <property type="match status" value="1"/>
</dbReference>
<dbReference type="InterPro" id="IPR003661">
    <property type="entry name" value="HisK_dim/P_dom"/>
</dbReference>
<dbReference type="Gene3D" id="3.30.450.20">
    <property type="entry name" value="PAS domain"/>
    <property type="match status" value="3"/>
</dbReference>
<dbReference type="PROSITE" id="PS50113">
    <property type="entry name" value="PAC"/>
    <property type="match status" value="1"/>
</dbReference>
<dbReference type="SMART" id="SM00388">
    <property type="entry name" value="HisKA"/>
    <property type="match status" value="1"/>
</dbReference>
<dbReference type="InterPro" id="IPR000014">
    <property type="entry name" value="PAS"/>
</dbReference>
<feature type="domain" description="PAC" evidence="14">
    <location>
        <begin position="369"/>
        <end position="421"/>
    </location>
</feature>
<keyword evidence="7" id="KW-0067">ATP-binding</keyword>
<dbReference type="PROSITE" id="PS50110">
    <property type="entry name" value="RESPONSE_REGULATORY"/>
    <property type="match status" value="2"/>
</dbReference>
<dbReference type="SUPFAM" id="SSF55874">
    <property type="entry name" value="ATPase domain of HSP90 chaperone/DNA topoisomerase II/histidine kinase"/>
    <property type="match status" value="1"/>
</dbReference>
<dbReference type="InterPro" id="IPR036097">
    <property type="entry name" value="HisK_dim/P_sf"/>
</dbReference>